<feature type="binding site" evidence="6">
    <location>
        <begin position="4"/>
        <end position="15"/>
    </location>
    <ligand>
        <name>NAD(+)</name>
        <dbReference type="ChEBI" id="CHEBI:57540"/>
    </ligand>
</feature>
<name>A0A212ITT2_9BACT</name>
<gene>
    <name evidence="6 9" type="primary">mtlD</name>
    <name evidence="9" type="ORF">KL86DYS1_10125</name>
</gene>
<organism evidence="9">
    <name type="scientific">uncultured Dysgonomonas sp</name>
    <dbReference type="NCBI Taxonomy" id="206096"/>
    <lineage>
        <taxon>Bacteria</taxon>
        <taxon>Pseudomonadati</taxon>
        <taxon>Bacteroidota</taxon>
        <taxon>Bacteroidia</taxon>
        <taxon>Bacteroidales</taxon>
        <taxon>Dysgonomonadaceae</taxon>
        <taxon>Dysgonomonas</taxon>
        <taxon>environmental samples</taxon>
    </lineage>
</organism>
<dbReference type="AlphaFoldDB" id="A0A212ITT2"/>
<dbReference type="Pfam" id="PF08125">
    <property type="entry name" value="Mannitol_dh_C"/>
    <property type="match status" value="1"/>
</dbReference>
<dbReference type="RefSeq" id="WP_296937850.1">
    <property type="nucleotide sequence ID" value="NZ_LT599032.1"/>
</dbReference>
<dbReference type="EC" id="1.1.1.17" evidence="2 6"/>
<feature type="domain" description="Mannitol dehydrogenase N-terminal" evidence="7">
    <location>
        <begin position="3"/>
        <end position="195"/>
    </location>
</feature>
<dbReference type="Pfam" id="PF01232">
    <property type="entry name" value="Mannitol_dh"/>
    <property type="match status" value="1"/>
</dbReference>
<dbReference type="InterPro" id="IPR013131">
    <property type="entry name" value="Mannitol_DH_N"/>
</dbReference>
<sequence length="423" mass="46874">MKQAIQFGAGNIGRGFIGALLSRSGYHVVFADVNTQMVDAINDAGCYTVHITDLEPETFVVDNVSALYTSDPELITKICESEVITTAVGLNILPKIAPVIAKGIEERAKHKINYPLNIIACENGVCASRELKKEIFSLLSPDAKQYCKEWTGFVDCSVDRIVPPIKTNNITDVCVERFYEWNVDRTQIRGELQIKGMNLVDNLPAYIERKLFTLNTGHAIIAYLGYLKGYDTIEQCIADPEILTIVRAAMNESGAALSQKFGLDIVAHSAYCEKIIKRFRNYHLNDMVTRIGRDPLRKLSANDRLISPLTTAYGYGLPVDNLLLGVGAALRYQYPADAESSRLQEMIREMGIAAAIEEITGIIADSSLNTQIVKAYEKVASLSPLVVKKIEIISVSGIETKLVADLLKKAKEYNYNILLKYIP</sequence>
<dbReference type="InterPro" id="IPR036291">
    <property type="entry name" value="NAD(P)-bd_dom_sf"/>
</dbReference>
<feature type="domain" description="Mannitol dehydrogenase C-terminal" evidence="8">
    <location>
        <begin position="203"/>
        <end position="379"/>
    </location>
</feature>
<evidence type="ECO:0000259" key="7">
    <source>
        <dbReference type="Pfam" id="PF01232"/>
    </source>
</evidence>
<keyword evidence="5 6" id="KW-0520">NAD</keyword>
<dbReference type="GO" id="GO:0005829">
    <property type="term" value="C:cytosol"/>
    <property type="evidence" value="ECO:0007669"/>
    <property type="project" value="TreeGrafter"/>
</dbReference>
<dbReference type="SUPFAM" id="SSF48179">
    <property type="entry name" value="6-phosphogluconate dehydrogenase C-terminal domain-like"/>
    <property type="match status" value="1"/>
</dbReference>
<dbReference type="GO" id="GO:0019592">
    <property type="term" value="P:mannitol catabolic process"/>
    <property type="evidence" value="ECO:0007669"/>
    <property type="project" value="TreeGrafter"/>
</dbReference>
<accession>A0A212ITT2</accession>
<dbReference type="InterPro" id="IPR008927">
    <property type="entry name" value="6-PGluconate_DH-like_C_sf"/>
</dbReference>
<dbReference type="InterPro" id="IPR013328">
    <property type="entry name" value="6PGD_dom2"/>
</dbReference>
<keyword evidence="4 6" id="KW-0560">Oxidoreductase</keyword>
<evidence type="ECO:0000256" key="5">
    <source>
        <dbReference type="ARBA" id="ARBA00023027"/>
    </source>
</evidence>
<proteinExistence type="inferred from homology"/>
<evidence type="ECO:0000256" key="3">
    <source>
        <dbReference type="ARBA" id="ARBA00016219"/>
    </source>
</evidence>
<dbReference type="PANTHER" id="PTHR30524">
    <property type="entry name" value="MANNITOL-1-PHOSPHATE 5-DEHYDROGENASE"/>
    <property type="match status" value="1"/>
</dbReference>
<dbReference type="SUPFAM" id="SSF51735">
    <property type="entry name" value="NAD(P)-binding Rossmann-fold domains"/>
    <property type="match status" value="1"/>
</dbReference>
<reference evidence="9" key="1">
    <citation type="submission" date="2016-04" db="EMBL/GenBank/DDBJ databases">
        <authorList>
            <person name="Evans L.H."/>
            <person name="Alamgir A."/>
            <person name="Owens N."/>
            <person name="Weber N.D."/>
            <person name="Virtaneva K."/>
            <person name="Barbian K."/>
            <person name="Babar A."/>
            <person name="Rosenke K."/>
        </authorList>
    </citation>
    <scope>NUCLEOTIDE SEQUENCE</scope>
    <source>
        <strain evidence="9">86-1</strain>
    </source>
</reference>
<dbReference type="GO" id="GO:0008926">
    <property type="term" value="F:mannitol-1-phosphate 5-dehydrogenase activity"/>
    <property type="evidence" value="ECO:0007669"/>
    <property type="project" value="UniProtKB-UniRule"/>
</dbReference>
<dbReference type="EMBL" id="FLUM01000001">
    <property type="protein sequence ID" value="SBV90628.1"/>
    <property type="molecule type" value="Genomic_DNA"/>
</dbReference>
<dbReference type="HAMAP" id="MF_00196">
    <property type="entry name" value="Mannitol_dehydrog"/>
    <property type="match status" value="1"/>
</dbReference>
<dbReference type="NCBIfam" id="NF002652">
    <property type="entry name" value="PRK02318.2-5"/>
    <property type="match status" value="1"/>
</dbReference>
<dbReference type="Gene3D" id="1.10.1040.10">
    <property type="entry name" value="N-(1-d-carboxylethyl)-l-norvaline Dehydrogenase, domain 2"/>
    <property type="match status" value="1"/>
</dbReference>
<evidence type="ECO:0000256" key="1">
    <source>
        <dbReference type="ARBA" id="ARBA00006541"/>
    </source>
</evidence>
<evidence type="ECO:0000256" key="4">
    <source>
        <dbReference type="ARBA" id="ARBA00023002"/>
    </source>
</evidence>
<protein>
    <recommendedName>
        <fullName evidence="3 6">Mannitol-1-phosphate 5-dehydrogenase</fullName>
        <ecNumber evidence="2 6">1.1.1.17</ecNumber>
    </recommendedName>
</protein>
<evidence type="ECO:0000256" key="6">
    <source>
        <dbReference type="HAMAP-Rule" id="MF_00196"/>
    </source>
</evidence>
<evidence type="ECO:0000313" key="9">
    <source>
        <dbReference type="EMBL" id="SBV90628.1"/>
    </source>
</evidence>
<comment type="catalytic activity">
    <reaction evidence="6">
        <text>D-mannitol 1-phosphate + NAD(+) = beta-D-fructose 6-phosphate + NADH + H(+)</text>
        <dbReference type="Rhea" id="RHEA:19661"/>
        <dbReference type="ChEBI" id="CHEBI:15378"/>
        <dbReference type="ChEBI" id="CHEBI:57540"/>
        <dbReference type="ChEBI" id="CHEBI:57634"/>
        <dbReference type="ChEBI" id="CHEBI:57945"/>
        <dbReference type="ChEBI" id="CHEBI:61381"/>
        <dbReference type="EC" id="1.1.1.17"/>
    </reaction>
</comment>
<dbReference type="InterPro" id="IPR023028">
    <property type="entry name" value="Mannitol_1_phos_5_DH"/>
</dbReference>
<evidence type="ECO:0000256" key="2">
    <source>
        <dbReference type="ARBA" id="ARBA00012939"/>
    </source>
</evidence>
<dbReference type="NCBIfam" id="NF002650">
    <property type="entry name" value="PRK02318.2-2"/>
    <property type="match status" value="1"/>
</dbReference>
<comment type="similarity">
    <text evidence="1 6">Belongs to the mannitol dehydrogenase family.</text>
</comment>
<dbReference type="InterPro" id="IPR013118">
    <property type="entry name" value="Mannitol_DH_C"/>
</dbReference>
<dbReference type="PANTHER" id="PTHR30524:SF0">
    <property type="entry name" value="ALTRONATE OXIDOREDUCTASE-RELATED"/>
    <property type="match status" value="1"/>
</dbReference>
<dbReference type="PRINTS" id="PR00084">
    <property type="entry name" value="MTLDHDRGNASE"/>
</dbReference>
<evidence type="ECO:0000259" key="8">
    <source>
        <dbReference type="Pfam" id="PF08125"/>
    </source>
</evidence>
<dbReference type="InterPro" id="IPR000669">
    <property type="entry name" value="Mannitol_DH"/>
</dbReference>
<dbReference type="Gene3D" id="3.40.50.720">
    <property type="entry name" value="NAD(P)-binding Rossmann-like Domain"/>
    <property type="match status" value="1"/>
</dbReference>
<dbReference type="NCBIfam" id="NF002646">
    <property type="entry name" value="PRK02318.1-2"/>
    <property type="match status" value="1"/>
</dbReference>